<feature type="transmembrane region" description="Helical" evidence="7">
    <location>
        <begin position="213"/>
        <end position="232"/>
    </location>
</feature>
<feature type="transmembrane region" description="Helical" evidence="7">
    <location>
        <begin position="547"/>
        <end position="569"/>
    </location>
</feature>
<feature type="region of interest" description="Disordered" evidence="6">
    <location>
        <begin position="1"/>
        <end position="24"/>
    </location>
</feature>
<feature type="transmembrane region" description="Helical" evidence="7">
    <location>
        <begin position="415"/>
        <end position="435"/>
    </location>
</feature>
<keyword evidence="3 7" id="KW-0812">Transmembrane</keyword>
<name>A0A8J9ZUK7_BRALA</name>
<keyword evidence="2" id="KW-0813">Transport</keyword>
<evidence type="ECO:0000256" key="1">
    <source>
        <dbReference type="ARBA" id="ARBA00004141"/>
    </source>
</evidence>
<evidence type="ECO:0000256" key="6">
    <source>
        <dbReference type="SAM" id="MobiDB-lite"/>
    </source>
</evidence>
<evidence type="ECO:0000256" key="4">
    <source>
        <dbReference type="ARBA" id="ARBA00022989"/>
    </source>
</evidence>
<dbReference type="EMBL" id="OV696689">
    <property type="protein sequence ID" value="CAH1263901.1"/>
    <property type="molecule type" value="Genomic_DNA"/>
</dbReference>
<dbReference type="Proteomes" id="UP000838412">
    <property type="component" value="Chromosome 4"/>
</dbReference>
<feature type="transmembrane region" description="Helical" evidence="7">
    <location>
        <begin position="101"/>
        <end position="118"/>
    </location>
</feature>
<keyword evidence="4 7" id="KW-1133">Transmembrane helix</keyword>
<dbReference type="GO" id="GO:0016020">
    <property type="term" value="C:membrane"/>
    <property type="evidence" value="ECO:0007669"/>
    <property type="project" value="UniProtKB-SubCell"/>
</dbReference>
<evidence type="ECO:0000256" key="5">
    <source>
        <dbReference type="ARBA" id="ARBA00023136"/>
    </source>
</evidence>
<evidence type="ECO:0000313" key="9">
    <source>
        <dbReference type="Proteomes" id="UP000838412"/>
    </source>
</evidence>
<evidence type="ECO:0000313" key="8">
    <source>
        <dbReference type="EMBL" id="CAH1263901.1"/>
    </source>
</evidence>
<reference evidence="8" key="1">
    <citation type="submission" date="2022-01" db="EMBL/GenBank/DDBJ databases">
        <authorList>
            <person name="Braso-Vives M."/>
        </authorList>
    </citation>
    <scope>NUCLEOTIDE SEQUENCE</scope>
</reference>
<gene>
    <name evidence="8" type="primary">SLC45A2</name>
    <name evidence="8" type="ORF">BLAG_LOCUS18443</name>
</gene>
<accession>A0A8J9ZUK7</accession>
<dbReference type="Gene3D" id="1.20.1250.20">
    <property type="entry name" value="MFS general substrate transporter like domains"/>
    <property type="match status" value="1"/>
</dbReference>
<feature type="transmembrane region" description="Helical" evidence="7">
    <location>
        <begin position="138"/>
        <end position="158"/>
    </location>
</feature>
<feature type="transmembrane region" description="Helical" evidence="7">
    <location>
        <begin position="442"/>
        <end position="462"/>
    </location>
</feature>
<sequence length="572" mass="62459">MSSEDTETTCLISRSAAPPSDRRPKRTCCQLMANSSIMLGRELCYGVEAALVVPHLLTRGMPANMYSLVFLIPPMFGFLLQPLLGSTSDRCRSPLGRRRPFILTLAVIIMIGLILFLNDDNVVKVLFPADVHSRSANVVRLVIGTVGAVLFMFGADSIEGPVRAYLLDTCNTEDQRKGLDLQAVFAGLGGVLGYLSGAVNWRKLGVRPGSDDLVRFGMCFSLFVICAVLNLFSIPEKPFVRPGSSKNKVEYTNRDTKVCVLTISTEEPPARQSSSENKEEYTNRDTKVRVLTISTEDRMGARQNGLEQTTGNRTNHLTQVKLRQSQENDTPEYVLTALEKSVSITPATFFKSIVKMPGRLARLCLTQLISWLGFMAIMLFFTDFMGRRVYGGAPQAAAGSEARRRYEAGVEMGCWGLTINAAACALISGLAEFFLRRLSLRTVYMGGALFFALGMVGMVVLVELTTESWPLLLLCPVMGLMYSILSIVPYRLLSQYHRNEQYVTTGADGSGRRGMGVDCALLTAQIQLSRVIIGAVMGPVVNAAGTLTVTVVMAGGLAFCAFLAAAFLVQYD</sequence>
<dbReference type="Pfam" id="PF13347">
    <property type="entry name" value="MFS_2"/>
    <property type="match status" value="1"/>
</dbReference>
<evidence type="ECO:0000256" key="3">
    <source>
        <dbReference type="ARBA" id="ARBA00022692"/>
    </source>
</evidence>
<feature type="transmembrane region" description="Helical" evidence="7">
    <location>
        <begin position="63"/>
        <end position="80"/>
    </location>
</feature>
<feature type="transmembrane region" description="Helical" evidence="7">
    <location>
        <begin position="360"/>
        <end position="381"/>
    </location>
</feature>
<comment type="subcellular location">
    <subcellularLocation>
        <location evidence="1">Membrane</location>
        <topology evidence="1">Multi-pass membrane protein</topology>
    </subcellularLocation>
</comment>
<dbReference type="PANTHER" id="PTHR19432">
    <property type="entry name" value="SUGAR TRANSPORTER"/>
    <property type="match status" value="1"/>
</dbReference>
<protein>
    <submittedName>
        <fullName evidence="8">SLC45A2 protein</fullName>
    </submittedName>
</protein>
<feature type="transmembrane region" description="Helical" evidence="7">
    <location>
        <begin position="179"/>
        <end position="201"/>
    </location>
</feature>
<dbReference type="PANTHER" id="PTHR19432:SF34">
    <property type="entry name" value="MEMBRANE-ASSOCIATED TRANSPORTER PROTEIN"/>
    <property type="match status" value="1"/>
</dbReference>
<keyword evidence="5 7" id="KW-0472">Membrane</keyword>
<dbReference type="AlphaFoldDB" id="A0A8J9ZUK7"/>
<keyword evidence="9" id="KW-1185">Reference proteome</keyword>
<dbReference type="CDD" id="cd17313">
    <property type="entry name" value="MFS_SLC45_SUC"/>
    <property type="match status" value="1"/>
</dbReference>
<dbReference type="InterPro" id="IPR036259">
    <property type="entry name" value="MFS_trans_sf"/>
</dbReference>
<organism evidence="8 9">
    <name type="scientific">Branchiostoma lanceolatum</name>
    <name type="common">Common lancelet</name>
    <name type="synonym">Amphioxus lanceolatum</name>
    <dbReference type="NCBI Taxonomy" id="7740"/>
    <lineage>
        <taxon>Eukaryota</taxon>
        <taxon>Metazoa</taxon>
        <taxon>Chordata</taxon>
        <taxon>Cephalochordata</taxon>
        <taxon>Leptocardii</taxon>
        <taxon>Amphioxiformes</taxon>
        <taxon>Branchiostomatidae</taxon>
        <taxon>Branchiostoma</taxon>
    </lineage>
</organism>
<evidence type="ECO:0000256" key="2">
    <source>
        <dbReference type="ARBA" id="ARBA00022448"/>
    </source>
</evidence>
<proteinExistence type="predicted"/>
<evidence type="ECO:0000256" key="7">
    <source>
        <dbReference type="SAM" id="Phobius"/>
    </source>
</evidence>
<dbReference type="OrthoDB" id="28755at2759"/>
<feature type="transmembrane region" description="Helical" evidence="7">
    <location>
        <begin position="468"/>
        <end position="488"/>
    </location>
</feature>
<dbReference type="SUPFAM" id="SSF103473">
    <property type="entry name" value="MFS general substrate transporter"/>
    <property type="match status" value="1"/>
</dbReference>
<dbReference type="GO" id="GO:0008506">
    <property type="term" value="F:sucrose:proton symporter activity"/>
    <property type="evidence" value="ECO:0007669"/>
    <property type="project" value="TreeGrafter"/>
</dbReference>